<dbReference type="AlphaFoldDB" id="A0A9X2RI00"/>
<dbReference type="InterPro" id="IPR013324">
    <property type="entry name" value="RNA_pol_sigma_r3/r4-like"/>
</dbReference>
<accession>A0A9X2RI00</accession>
<keyword evidence="2" id="KW-0805">Transcription regulation</keyword>
<evidence type="ECO:0000256" key="3">
    <source>
        <dbReference type="ARBA" id="ARBA00023082"/>
    </source>
</evidence>
<evidence type="ECO:0000256" key="4">
    <source>
        <dbReference type="ARBA" id="ARBA00023163"/>
    </source>
</evidence>
<dbReference type="GO" id="GO:0016987">
    <property type="term" value="F:sigma factor activity"/>
    <property type="evidence" value="ECO:0007669"/>
    <property type="project" value="UniProtKB-KW"/>
</dbReference>
<evidence type="ECO:0000313" key="6">
    <source>
        <dbReference type="Proteomes" id="UP001139125"/>
    </source>
</evidence>
<dbReference type="PANTHER" id="PTHR43133">
    <property type="entry name" value="RNA POLYMERASE ECF-TYPE SIGMA FACTO"/>
    <property type="match status" value="1"/>
</dbReference>
<evidence type="ECO:0000256" key="2">
    <source>
        <dbReference type="ARBA" id="ARBA00023015"/>
    </source>
</evidence>
<dbReference type="InterPro" id="IPR039425">
    <property type="entry name" value="RNA_pol_sigma-70-like"/>
</dbReference>
<dbReference type="InterPro" id="IPR013325">
    <property type="entry name" value="RNA_pol_sigma_r2"/>
</dbReference>
<keyword evidence="6" id="KW-1185">Reference proteome</keyword>
<organism evidence="5 6">
    <name type="scientific">Gracilimonas sediminicola</name>
    <dbReference type="NCBI Taxonomy" id="2952158"/>
    <lineage>
        <taxon>Bacteria</taxon>
        <taxon>Pseudomonadati</taxon>
        <taxon>Balneolota</taxon>
        <taxon>Balneolia</taxon>
        <taxon>Balneolales</taxon>
        <taxon>Balneolaceae</taxon>
        <taxon>Gracilimonas</taxon>
    </lineage>
</organism>
<dbReference type="EMBL" id="JANDBC010000002">
    <property type="protein sequence ID" value="MCP9292364.1"/>
    <property type="molecule type" value="Genomic_DNA"/>
</dbReference>
<dbReference type="RefSeq" id="WP_255135246.1">
    <property type="nucleotide sequence ID" value="NZ_JANDBC010000002.1"/>
</dbReference>
<dbReference type="Gene3D" id="1.10.10.10">
    <property type="entry name" value="Winged helix-like DNA-binding domain superfamily/Winged helix DNA-binding domain"/>
    <property type="match status" value="1"/>
</dbReference>
<dbReference type="SUPFAM" id="SSF88946">
    <property type="entry name" value="Sigma2 domain of RNA polymerase sigma factors"/>
    <property type="match status" value="1"/>
</dbReference>
<dbReference type="Gene3D" id="1.10.1740.10">
    <property type="match status" value="1"/>
</dbReference>
<proteinExistence type="inferred from homology"/>
<sequence length="187" mass="22402">MAQLRVDYSELVEALQKGNDEKASELLSEVIPRLEDYLQVVMSAEANAAKECVQQAFLDVFEQVRKNNIKNSKYIFSYLIKACRHEYLRYVKRQHKFNYDDEAFNEVYESEEQFKNLLDKERQRILEECLSELRKKSREFIEYFMDKPDASTDDAVQEFDLSNANVRTRKHRILSRLHHCYKRKSNQ</sequence>
<dbReference type="SUPFAM" id="SSF88659">
    <property type="entry name" value="Sigma3 and sigma4 domains of RNA polymerase sigma factors"/>
    <property type="match status" value="1"/>
</dbReference>
<keyword evidence="4" id="KW-0804">Transcription</keyword>
<dbReference type="InterPro" id="IPR036388">
    <property type="entry name" value="WH-like_DNA-bd_sf"/>
</dbReference>
<reference evidence="5" key="1">
    <citation type="submission" date="2022-06" db="EMBL/GenBank/DDBJ databases">
        <title>Gracilimonas sp. CAU 1638 isolated from sea sediment.</title>
        <authorList>
            <person name="Kim W."/>
        </authorList>
    </citation>
    <scope>NUCLEOTIDE SEQUENCE</scope>
    <source>
        <strain evidence="5">CAU 1638</strain>
    </source>
</reference>
<dbReference type="GO" id="GO:0006352">
    <property type="term" value="P:DNA-templated transcription initiation"/>
    <property type="evidence" value="ECO:0007669"/>
    <property type="project" value="InterPro"/>
</dbReference>
<dbReference type="PANTHER" id="PTHR43133:SF51">
    <property type="entry name" value="RNA POLYMERASE SIGMA FACTOR"/>
    <property type="match status" value="1"/>
</dbReference>
<comment type="similarity">
    <text evidence="1">Belongs to the sigma-70 factor family. ECF subfamily.</text>
</comment>
<name>A0A9X2RI00_9BACT</name>
<evidence type="ECO:0000313" key="5">
    <source>
        <dbReference type="EMBL" id="MCP9292364.1"/>
    </source>
</evidence>
<keyword evidence="3" id="KW-0731">Sigma factor</keyword>
<gene>
    <name evidence="5" type="ORF">NM125_12320</name>
</gene>
<evidence type="ECO:0000256" key="1">
    <source>
        <dbReference type="ARBA" id="ARBA00010641"/>
    </source>
</evidence>
<comment type="caution">
    <text evidence="5">The sequence shown here is derived from an EMBL/GenBank/DDBJ whole genome shotgun (WGS) entry which is preliminary data.</text>
</comment>
<dbReference type="Proteomes" id="UP001139125">
    <property type="component" value="Unassembled WGS sequence"/>
</dbReference>
<protein>
    <submittedName>
        <fullName evidence="5">Sigma-70 family RNA polymerase sigma factor</fullName>
    </submittedName>
</protein>